<protein>
    <submittedName>
        <fullName evidence="3">Drug/metabolite transporter (DMT)-like permease</fullName>
    </submittedName>
</protein>
<keyword evidence="1" id="KW-0812">Transmembrane</keyword>
<name>A0A4R1K4Y0_9GAMM</name>
<feature type="transmembrane region" description="Helical" evidence="1">
    <location>
        <begin position="107"/>
        <end position="129"/>
    </location>
</feature>
<dbReference type="Pfam" id="PF00892">
    <property type="entry name" value="EamA"/>
    <property type="match status" value="1"/>
</dbReference>
<keyword evidence="4" id="KW-1185">Reference proteome</keyword>
<feature type="transmembrane region" description="Helical" evidence="1">
    <location>
        <begin position="236"/>
        <end position="258"/>
    </location>
</feature>
<feature type="transmembrane region" description="Helical" evidence="1">
    <location>
        <begin position="270"/>
        <end position="291"/>
    </location>
</feature>
<proteinExistence type="predicted"/>
<dbReference type="GO" id="GO:0016020">
    <property type="term" value="C:membrane"/>
    <property type="evidence" value="ECO:0007669"/>
    <property type="project" value="InterPro"/>
</dbReference>
<feature type="transmembrane region" description="Helical" evidence="1">
    <location>
        <begin position="297"/>
        <end position="319"/>
    </location>
</feature>
<dbReference type="InterPro" id="IPR037185">
    <property type="entry name" value="EmrE-like"/>
</dbReference>
<dbReference type="EMBL" id="SMGD01000011">
    <property type="protein sequence ID" value="TCK58997.1"/>
    <property type="molecule type" value="Genomic_DNA"/>
</dbReference>
<dbReference type="PANTHER" id="PTHR22911">
    <property type="entry name" value="ACYL-MALONYL CONDENSING ENZYME-RELATED"/>
    <property type="match status" value="1"/>
</dbReference>
<gene>
    <name evidence="3" type="ORF">EV690_1160</name>
</gene>
<reference evidence="3 4" key="1">
    <citation type="submission" date="2019-03" db="EMBL/GenBank/DDBJ databases">
        <title>Genomic Encyclopedia of Type Strains, Phase IV (KMG-IV): sequencing the most valuable type-strain genomes for metagenomic binning, comparative biology and taxonomic classification.</title>
        <authorList>
            <person name="Goeker M."/>
        </authorList>
    </citation>
    <scope>NUCLEOTIDE SEQUENCE [LARGE SCALE GENOMIC DNA]</scope>
    <source>
        <strain evidence="3 4">DSM 18577</strain>
    </source>
</reference>
<evidence type="ECO:0000256" key="1">
    <source>
        <dbReference type="SAM" id="Phobius"/>
    </source>
</evidence>
<keyword evidence="1" id="KW-0472">Membrane</keyword>
<feature type="transmembrane region" description="Helical" evidence="1">
    <location>
        <begin position="20"/>
        <end position="44"/>
    </location>
</feature>
<dbReference type="Proteomes" id="UP000295565">
    <property type="component" value="Unassembled WGS sequence"/>
</dbReference>
<evidence type="ECO:0000313" key="3">
    <source>
        <dbReference type="EMBL" id="TCK58997.1"/>
    </source>
</evidence>
<feature type="transmembrane region" description="Helical" evidence="1">
    <location>
        <begin position="50"/>
        <end position="68"/>
    </location>
</feature>
<feature type="transmembrane region" description="Helical" evidence="1">
    <location>
        <begin position="167"/>
        <end position="186"/>
    </location>
</feature>
<dbReference type="SUPFAM" id="SSF103481">
    <property type="entry name" value="Multidrug resistance efflux transporter EmrE"/>
    <property type="match status" value="1"/>
</dbReference>
<feature type="transmembrane region" description="Helical" evidence="1">
    <location>
        <begin position="80"/>
        <end position="101"/>
    </location>
</feature>
<accession>A0A4R1K4Y0</accession>
<dbReference type="RefSeq" id="WP_165872668.1">
    <property type="nucleotide sequence ID" value="NZ_OU594967.1"/>
</dbReference>
<evidence type="ECO:0000259" key="2">
    <source>
        <dbReference type="Pfam" id="PF00892"/>
    </source>
</evidence>
<feature type="transmembrane region" description="Helical" evidence="1">
    <location>
        <begin position="198"/>
        <end position="216"/>
    </location>
</feature>
<comment type="caution">
    <text evidence="3">The sequence shown here is derived from an EMBL/GenBank/DDBJ whole genome shotgun (WGS) entry which is preliminary data.</text>
</comment>
<evidence type="ECO:0000313" key="4">
    <source>
        <dbReference type="Proteomes" id="UP000295565"/>
    </source>
</evidence>
<dbReference type="AlphaFoldDB" id="A0A4R1K4Y0"/>
<sequence>MSYSSLTRRIVNHSLPHPYIMLFIAPVIWSSSNIVGKLSVGLLSPYQLTFYRWVVAVVVLSVLFWPQIRRDWSTLVAHKWWLFGWGASAFGVFNLLLYGAYALHAKAVNVAIIHSVIPTLTIIFSFLYTRRFGHSLQWIGIGCSLFGVLWLLTAGQLSQLWHWQPSLADGLVLVSAIIYALYSFALRWAPNVHWSSQMWAMSCAACLVAAPAWVIHGFDHSHWRWIEPAHPNGAQLFQAIILILYVGLFIAIISKMFYQQGTIAMGGVRASVVMNLLPLFSTLMALCVFADERAVFGAVHTVALTCVVMGIALSEYGAYCYRRLQRSKPATIRGQLLNYEHLKLQNNSKRYFLKK</sequence>
<keyword evidence="1" id="KW-1133">Transmembrane helix</keyword>
<feature type="transmembrane region" description="Helical" evidence="1">
    <location>
        <begin position="136"/>
        <end position="155"/>
    </location>
</feature>
<feature type="domain" description="EamA" evidence="2">
    <location>
        <begin position="19"/>
        <end position="152"/>
    </location>
</feature>
<organism evidence="3 4">
    <name type="scientific">Celerinatantimonas diazotrophica</name>
    <dbReference type="NCBI Taxonomy" id="412034"/>
    <lineage>
        <taxon>Bacteria</taxon>
        <taxon>Pseudomonadati</taxon>
        <taxon>Pseudomonadota</taxon>
        <taxon>Gammaproteobacteria</taxon>
        <taxon>Celerinatantimonadaceae</taxon>
        <taxon>Celerinatantimonas</taxon>
    </lineage>
</organism>
<dbReference type="InterPro" id="IPR000620">
    <property type="entry name" value="EamA_dom"/>
</dbReference>